<sequence>TLAANFKTSSVLDMIENNYKTFCSANEMMIEANFDIKAKVINILKSVGFDDFLKPFTMSSAANILTKQFKELTSNPVPGFTVALPDDGNVFEWDVGIIGAPGTIYEGGYFKANLKFPNDYPYNPPTFKFNNEFFHPNVYQDDRLCISILHPPGDDPTSGETAA</sequence>
<name>A0ACA9Q785_9GLOM</name>
<evidence type="ECO:0000313" key="2">
    <source>
        <dbReference type="Proteomes" id="UP000789920"/>
    </source>
</evidence>
<dbReference type="EMBL" id="CAJVQC010028404">
    <property type="protein sequence ID" value="CAG8739501.1"/>
    <property type="molecule type" value="Genomic_DNA"/>
</dbReference>
<keyword evidence="2" id="KW-1185">Reference proteome</keyword>
<accession>A0ACA9Q785</accession>
<dbReference type="Proteomes" id="UP000789920">
    <property type="component" value="Unassembled WGS sequence"/>
</dbReference>
<proteinExistence type="predicted"/>
<evidence type="ECO:0000313" key="1">
    <source>
        <dbReference type="EMBL" id="CAG8739501.1"/>
    </source>
</evidence>
<feature type="non-terminal residue" evidence="1">
    <location>
        <position position="163"/>
    </location>
</feature>
<feature type="non-terminal residue" evidence="1">
    <location>
        <position position="1"/>
    </location>
</feature>
<reference evidence="1" key="1">
    <citation type="submission" date="2021-06" db="EMBL/GenBank/DDBJ databases">
        <authorList>
            <person name="Kallberg Y."/>
            <person name="Tangrot J."/>
            <person name="Rosling A."/>
        </authorList>
    </citation>
    <scope>NUCLEOTIDE SEQUENCE</scope>
    <source>
        <strain evidence="1">MA461A</strain>
    </source>
</reference>
<comment type="caution">
    <text evidence="1">The sequence shown here is derived from an EMBL/GenBank/DDBJ whole genome shotgun (WGS) entry which is preliminary data.</text>
</comment>
<organism evidence="1 2">
    <name type="scientific">Racocetra persica</name>
    <dbReference type="NCBI Taxonomy" id="160502"/>
    <lineage>
        <taxon>Eukaryota</taxon>
        <taxon>Fungi</taxon>
        <taxon>Fungi incertae sedis</taxon>
        <taxon>Mucoromycota</taxon>
        <taxon>Glomeromycotina</taxon>
        <taxon>Glomeromycetes</taxon>
        <taxon>Diversisporales</taxon>
        <taxon>Gigasporaceae</taxon>
        <taxon>Racocetra</taxon>
    </lineage>
</organism>
<protein>
    <submittedName>
        <fullName evidence="1">21679_t:CDS:1</fullName>
    </submittedName>
</protein>
<gene>
    <name evidence="1" type="ORF">RPERSI_LOCUS13005</name>
</gene>